<evidence type="ECO:0000259" key="9">
    <source>
        <dbReference type="PROSITE" id="PS51779"/>
    </source>
</evidence>
<dbReference type="GO" id="GO:0016020">
    <property type="term" value="C:membrane"/>
    <property type="evidence" value="ECO:0007669"/>
    <property type="project" value="UniProtKB-SubCell"/>
</dbReference>
<dbReference type="InterPro" id="IPR013685">
    <property type="entry name" value="POTRA_FtsQ_type"/>
</dbReference>
<keyword evidence="6" id="KW-0472">Membrane</keyword>
<feature type="domain" description="POTRA" evidence="9">
    <location>
        <begin position="14"/>
        <end position="81"/>
    </location>
</feature>
<reference evidence="10 11" key="1">
    <citation type="submission" date="2018-01" db="EMBL/GenBank/DDBJ databases">
        <title>Deinococcus koreensis sp. nov., a radiation-resistant bacterium isolated from river water.</title>
        <authorList>
            <person name="Choi A."/>
        </authorList>
    </citation>
    <scope>NUCLEOTIDE SEQUENCE [LARGE SCALE GENOMIC DNA]</scope>
    <source>
        <strain evidence="10 11">SJW1-2</strain>
    </source>
</reference>
<keyword evidence="11" id="KW-1185">Reference proteome</keyword>
<dbReference type="InterPro" id="IPR001711">
    <property type="entry name" value="PLipase_C_Pinositol-sp_Y"/>
</dbReference>
<evidence type="ECO:0000313" key="11">
    <source>
        <dbReference type="Proteomes" id="UP000236379"/>
    </source>
</evidence>
<organism evidence="10 11">
    <name type="scientific">Deinococcus koreensis</name>
    <dbReference type="NCBI Taxonomy" id="2054903"/>
    <lineage>
        <taxon>Bacteria</taxon>
        <taxon>Thermotogati</taxon>
        <taxon>Deinococcota</taxon>
        <taxon>Deinococci</taxon>
        <taxon>Deinococcales</taxon>
        <taxon>Deinococcaceae</taxon>
        <taxon>Deinococcus</taxon>
    </lineage>
</organism>
<dbReference type="Gene3D" id="3.10.20.310">
    <property type="entry name" value="membrane protein fhac"/>
    <property type="match status" value="1"/>
</dbReference>
<evidence type="ECO:0000256" key="1">
    <source>
        <dbReference type="ARBA" id="ARBA00004370"/>
    </source>
</evidence>
<dbReference type="PANTHER" id="PTHR35851:SF1">
    <property type="entry name" value="CELL DIVISION PROTEIN FTSQ"/>
    <property type="match status" value="1"/>
</dbReference>
<comment type="caution">
    <text evidence="10">The sequence shown here is derived from an EMBL/GenBank/DDBJ whole genome shotgun (WGS) entry which is preliminary data.</text>
</comment>
<dbReference type="PROSITE" id="PS50008">
    <property type="entry name" value="PIPLC_Y_DOMAIN"/>
    <property type="match status" value="1"/>
</dbReference>
<name>A0A2K3V200_9DEIO</name>
<dbReference type="AlphaFoldDB" id="A0A2K3V200"/>
<evidence type="ECO:0000313" key="10">
    <source>
        <dbReference type="EMBL" id="PNY82814.1"/>
    </source>
</evidence>
<keyword evidence="5" id="KW-1133">Transmembrane helix</keyword>
<evidence type="ECO:0000256" key="5">
    <source>
        <dbReference type="ARBA" id="ARBA00022989"/>
    </source>
</evidence>
<keyword evidence="4" id="KW-0812">Transmembrane</keyword>
<dbReference type="InterPro" id="IPR026579">
    <property type="entry name" value="FtsQ"/>
</dbReference>
<dbReference type="EMBL" id="PPPD01000001">
    <property type="protein sequence ID" value="PNY82814.1"/>
    <property type="molecule type" value="Genomic_DNA"/>
</dbReference>
<comment type="subcellular location">
    <subcellularLocation>
        <location evidence="1">Membrane</location>
    </subcellularLocation>
</comment>
<keyword evidence="7" id="KW-0131">Cell cycle</keyword>
<dbReference type="PANTHER" id="PTHR35851">
    <property type="entry name" value="CELL DIVISION PROTEIN FTSQ"/>
    <property type="match status" value="1"/>
</dbReference>
<dbReference type="GO" id="GO:0004435">
    <property type="term" value="F:phosphatidylinositol-4,5-bisphosphate phospholipase C activity"/>
    <property type="evidence" value="ECO:0007669"/>
    <property type="project" value="InterPro"/>
</dbReference>
<dbReference type="OrthoDB" id="67183at2"/>
<sequence>MAAAALLAASWFALPIRQVGVSGNQQLPATQVKALLGATPGFGWLYYGHWRARRLLESPWVQSAVVTRHFPDGVEVQITERRPVARWRQGADALALAADGTLLPGAHDVDALPLVQGWGPDRRADALKVLSALSGYNVQSVTYTPAGLKVQLPSGSVWSGDLASLLKYAGSISMYPDQDLSIYPWGVSVQE</sequence>
<protein>
    <submittedName>
        <fullName evidence="10">Cell division protein FtsQ</fullName>
    </submittedName>
</protein>
<evidence type="ECO:0000256" key="2">
    <source>
        <dbReference type="ARBA" id="ARBA00022475"/>
    </source>
</evidence>
<dbReference type="GO" id="GO:0090529">
    <property type="term" value="P:cell septum assembly"/>
    <property type="evidence" value="ECO:0007669"/>
    <property type="project" value="InterPro"/>
</dbReference>
<keyword evidence="3 10" id="KW-0132">Cell division</keyword>
<evidence type="ECO:0000256" key="7">
    <source>
        <dbReference type="ARBA" id="ARBA00023306"/>
    </source>
</evidence>
<evidence type="ECO:0000256" key="6">
    <source>
        <dbReference type="ARBA" id="ARBA00023136"/>
    </source>
</evidence>
<dbReference type="GO" id="GO:0006629">
    <property type="term" value="P:lipid metabolic process"/>
    <property type="evidence" value="ECO:0007669"/>
    <property type="project" value="InterPro"/>
</dbReference>
<dbReference type="GO" id="GO:0035556">
    <property type="term" value="P:intracellular signal transduction"/>
    <property type="evidence" value="ECO:0007669"/>
    <property type="project" value="InterPro"/>
</dbReference>
<dbReference type="Pfam" id="PF08478">
    <property type="entry name" value="POTRA_1"/>
    <property type="match status" value="1"/>
</dbReference>
<evidence type="ECO:0000256" key="4">
    <source>
        <dbReference type="ARBA" id="ARBA00022692"/>
    </source>
</evidence>
<gene>
    <name evidence="10" type="ORF">CVO96_02240</name>
</gene>
<evidence type="ECO:0000259" key="8">
    <source>
        <dbReference type="PROSITE" id="PS50008"/>
    </source>
</evidence>
<evidence type="ECO:0000256" key="3">
    <source>
        <dbReference type="ARBA" id="ARBA00022618"/>
    </source>
</evidence>
<dbReference type="Proteomes" id="UP000236379">
    <property type="component" value="Unassembled WGS sequence"/>
</dbReference>
<keyword evidence="2" id="KW-1003">Cell membrane</keyword>
<feature type="domain" description="PI-PLC Y-box" evidence="8">
    <location>
        <begin position="66"/>
        <end position="96"/>
    </location>
</feature>
<accession>A0A2K3V200</accession>
<dbReference type="InterPro" id="IPR034746">
    <property type="entry name" value="POTRA"/>
</dbReference>
<dbReference type="PROSITE" id="PS51779">
    <property type="entry name" value="POTRA"/>
    <property type="match status" value="1"/>
</dbReference>
<proteinExistence type="predicted"/>